<dbReference type="RefSeq" id="WP_193735790.1">
    <property type="nucleotide sequence ID" value="NZ_CP063304.1"/>
</dbReference>
<protein>
    <submittedName>
        <fullName evidence="2">Uncharacterized protein</fullName>
    </submittedName>
</protein>
<feature type="compositionally biased region" description="Acidic residues" evidence="1">
    <location>
        <begin position="36"/>
        <end position="56"/>
    </location>
</feature>
<dbReference type="KEGG" id="bliq:INP51_00345"/>
<evidence type="ECO:0000313" key="3">
    <source>
        <dbReference type="Proteomes" id="UP000593601"/>
    </source>
</evidence>
<proteinExistence type="predicted"/>
<feature type="region of interest" description="Disordered" evidence="1">
    <location>
        <begin position="30"/>
        <end position="56"/>
    </location>
</feature>
<sequence>MKRYVLIIALLTALTFAGCKEKKEEIPIAANSSSSLDDEDPSDDLDEELPGEDIPEYDVKLPGKLSTFTFAIWGETYKLPETFEEFTKRGWEYKGDETAKLGAESYVEDEVFEQEGNLITADLMNLETEQKNISQCYIAGIHVDASNSKSQGIFINLPGGIVFQKSVEEDVTAAYGSPVDRYEESGSILLTYEYAMNSRVKMRFDQETKALIALDIQNFRNPEGEEDLKNVSDTVTPEVQAYQTPEALGTRLDEFVVNYDEAFYRLPAPVSSFLDNGWRLDEEGSDEAIKSAKYGYVTLLKNDQKVYAVVYNYGSDATVIKNCFVTTLYGDLDTTKIRIEAADGITLGTDEEELLQKTADEPYEKREDKDNGYDIYTFYVDDRKSDYTQITVDQKLHLVRQIKVVHNKDVPEETDNTDNPGTAS</sequence>
<keyword evidence="3" id="KW-1185">Reference proteome</keyword>
<dbReference type="AlphaFoldDB" id="A0A7M2RJF4"/>
<evidence type="ECO:0000313" key="2">
    <source>
        <dbReference type="EMBL" id="QOV19470.1"/>
    </source>
</evidence>
<name>A0A7M2RJF4_9FIRM</name>
<dbReference type="PROSITE" id="PS51257">
    <property type="entry name" value="PROKAR_LIPOPROTEIN"/>
    <property type="match status" value="1"/>
</dbReference>
<accession>A0A7M2RJF4</accession>
<gene>
    <name evidence="2" type="ORF">INP51_00345</name>
</gene>
<organism evidence="2 3">
    <name type="scientific">Blautia liquoris</name>
    <dbReference type="NCBI Taxonomy" id="2779518"/>
    <lineage>
        <taxon>Bacteria</taxon>
        <taxon>Bacillati</taxon>
        <taxon>Bacillota</taxon>
        <taxon>Clostridia</taxon>
        <taxon>Lachnospirales</taxon>
        <taxon>Lachnospiraceae</taxon>
        <taxon>Blautia</taxon>
    </lineage>
</organism>
<evidence type="ECO:0000256" key="1">
    <source>
        <dbReference type="SAM" id="MobiDB-lite"/>
    </source>
</evidence>
<dbReference type="Proteomes" id="UP000593601">
    <property type="component" value="Chromosome"/>
</dbReference>
<dbReference type="EMBL" id="CP063304">
    <property type="protein sequence ID" value="QOV19470.1"/>
    <property type="molecule type" value="Genomic_DNA"/>
</dbReference>
<reference evidence="2 3" key="1">
    <citation type="submission" date="2020-10" db="EMBL/GenBank/DDBJ databases">
        <title>Blautia liquoris sp.nov., isolated from the mud in a fermentation cellar used for the production of Chinese strong-flavoured liquor.</title>
        <authorList>
            <person name="Lu L."/>
        </authorList>
    </citation>
    <scope>NUCLEOTIDE SEQUENCE [LARGE SCALE GENOMIC DNA]</scope>
    <source>
        <strain evidence="2 3">LZLJ-3</strain>
    </source>
</reference>